<sequence length="381" mass="43545">MESIGRTDAPEPQNRCTCPDGGPCNACAEITEVELQLPPSPSKLDIEKLGDLGTTLNRAHDPFILRAPIEIASAIFEWCLPSLEPKSESDVLPRRFRQAVVAPLLLGKICSDWRRIAWSTPTLWTRIAFPFNPHLSWEPDFIREWLVRSGGLPLTICVYQHWRSLEPNRSLTNALFDALNQYCARWETLDIDQVPPALYAQLCRSSSSTTMLRSLSIYNDCNDDQESTFAIPNATPDKVFVRKLRFNSVHIAWDNVTFVDMEELRVQECFKLLSQAPKLQTLRVGIRPGGVLPSSYNQLIHNELKDLYIYEFNDALLNIFFDRVIFPALLDLAIGPEDFQIQIDYEKLWSLFKRSGCQIQQFYIAGTYYSIDDIASLLPCY</sequence>
<keyword evidence="2" id="KW-1185">Reference proteome</keyword>
<dbReference type="AlphaFoldDB" id="A0A9P5TPS4"/>
<protein>
    <recommendedName>
        <fullName evidence="3">F-box domain-containing protein</fullName>
    </recommendedName>
</protein>
<evidence type="ECO:0008006" key="3">
    <source>
        <dbReference type="Google" id="ProtNLM"/>
    </source>
</evidence>
<comment type="caution">
    <text evidence="1">The sequence shown here is derived from an EMBL/GenBank/DDBJ whole genome shotgun (WGS) entry which is preliminary data.</text>
</comment>
<reference evidence="1" key="1">
    <citation type="submission" date="2020-11" db="EMBL/GenBank/DDBJ databases">
        <authorList>
            <consortium name="DOE Joint Genome Institute"/>
            <person name="Ahrendt S."/>
            <person name="Riley R."/>
            <person name="Andreopoulos W."/>
            <person name="LaButti K."/>
            <person name="Pangilinan J."/>
            <person name="Ruiz-duenas F.J."/>
            <person name="Barrasa J.M."/>
            <person name="Sanchez-Garcia M."/>
            <person name="Camarero S."/>
            <person name="Miyauchi S."/>
            <person name="Serrano A."/>
            <person name="Linde D."/>
            <person name="Babiker R."/>
            <person name="Drula E."/>
            <person name="Ayuso-Fernandez I."/>
            <person name="Pacheco R."/>
            <person name="Padilla G."/>
            <person name="Ferreira P."/>
            <person name="Barriuso J."/>
            <person name="Kellner H."/>
            <person name="Castanera R."/>
            <person name="Alfaro M."/>
            <person name="Ramirez L."/>
            <person name="Pisabarro A.G."/>
            <person name="Kuo A."/>
            <person name="Tritt A."/>
            <person name="Lipzen A."/>
            <person name="He G."/>
            <person name="Yan M."/>
            <person name="Ng V."/>
            <person name="Cullen D."/>
            <person name="Martin F."/>
            <person name="Rosso M.-N."/>
            <person name="Henrissat B."/>
            <person name="Hibbett D."/>
            <person name="Martinez A.T."/>
            <person name="Grigoriev I.V."/>
        </authorList>
    </citation>
    <scope>NUCLEOTIDE SEQUENCE</scope>
    <source>
        <strain evidence="1">AH 44721</strain>
    </source>
</reference>
<accession>A0A9P5TPS4</accession>
<dbReference type="Proteomes" id="UP000724874">
    <property type="component" value="Unassembled WGS sequence"/>
</dbReference>
<proteinExistence type="predicted"/>
<organism evidence="1 2">
    <name type="scientific">Gymnopilus junonius</name>
    <name type="common">Spectacular rustgill mushroom</name>
    <name type="synonym">Gymnopilus spectabilis subsp. junonius</name>
    <dbReference type="NCBI Taxonomy" id="109634"/>
    <lineage>
        <taxon>Eukaryota</taxon>
        <taxon>Fungi</taxon>
        <taxon>Dikarya</taxon>
        <taxon>Basidiomycota</taxon>
        <taxon>Agaricomycotina</taxon>
        <taxon>Agaricomycetes</taxon>
        <taxon>Agaricomycetidae</taxon>
        <taxon>Agaricales</taxon>
        <taxon>Agaricineae</taxon>
        <taxon>Hymenogastraceae</taxon>
        <taxon>Gymnopilus</taxon>
    </lineage>
</organism>
<dbReference type="EMBL" id="JADNYJ010000029">
    <property type="protein sequence ID" value="KAF8903743.1"/>
    <property type="molecule type" value="Genomic_DNA"/>
</dbReference>
<evidence type="ECO:0000313" key="2">
    <source>
        <dbReference type="Proteomes" id="UP000724874"/>
    </source>
</evidence>
<name>A0A9P5TPS4_GYMJU</name>
<gene>
    <name evidence="1" type="ORF">CPB84DRAFT_726745</name>
</gene>
<dbReference type="OrthoDB" id="2833243at2759"/>
<evidence type="ECO:0000313" key="1">
    <source>
        <dbReference type="EMBL" id="KAF8903743.1"/>
    </source>
</evidence>